<name>A0A2N6PHZ7_9MICO</name>
<protein>
    <submittedName>
        <fullName evidence="3">Uncharacterized protein</fullName>
    </submittedName>
</protein>
<comment type="caution">
    <text evidence="3">The sequence shown here is derived from an EMBL/GenBank/DDBJ whole genome shotgun (WGS) entry which is preliminary data.</text>
</comment>
<feature type="region of interest" description="Disordered" evidence="1">
    <location>
        <begin position="36"/>
        <end position="60"/>
    </location>
</feature>
<evidence type="ECO:0000256" key="2">
    <source>
        <dbReference type="SAM" id="SignalP"/>
    </source>
</evidence>
<feature type="compositionally biased region" description="Polar residues" evidence="1">
    <location>
        <begin position="36"/>
        <end position="45"/>
    </location>
</feature>
<feature type="chain" id="PRO_5014737017" evidence="2">
    <location>
        <begin position="28"/>
        <end position="222"/>
    </location>
</feature>
<evidence type="ECO:0000256" key="1">
    <source>
        <dbReference type="SAM" id="MobiDB-lite"/>
    </source>
</evidence>
<proteinExistence type="predicted"/>
<evidence type="ECO:0000313" key="3">
    <source>
        <dbReference type="EMBL" id="PMB98309.1"/>
    </source>
</evidence>
<feature type="signal peptide" evidence="2">
    <location>
        <begin position="1"/>
        <end position="27"/>
    </location>
</feature>
<gene>
    <name evidence="3" type="ORF">CJ198_08100</name>
</gene>
<organism evidence="3 4">
    <name type="scientific">Brevibacterium luteolum</name>
    <dbReference type="NCBI Taxonomy" id="199591"/>
    <lineage>
        <taxon>Bacteria</taxon>
        <taxon>Bacillati</taxon>
        <taxon>Actinomycetota</taxon>
        <taxon>Actinomycetes</taxon>
        <taxon>Micrococcales</taxon>
        <taxon>Brevibacteriaceae</taxon>
        <taxon>Brevibacterium</taxon>
    </lineage>
</organism>
<keyword evidence="2" id="KW-0732">Signal</keyword>
<sequence length="222" mass="23062">MIKKPAGALFTAAALVASLTSTLPAYADTQVKQNADVSTVSQTPSADGPDNDSKVTSAEGLSDELIDKYDPYVSQNDKGTYSLSLPTGKTFPESEVELVEKAIEKTNSEVEKISSSAEATQADDGNLVVQKSHGGFKSHWWGFEVWLDNYAVGKVQKMLAAGAGVSGLAAAIMSWTGVGGGVAGVIAGAFAAAGGIAELCNWSDKGISIKRPHVGPVVCWPR</sequence>
<evidence type="ECO:0000313" key="4">
    <source>
        <dbReference type="Proteomes" id="UP000235703"/>
    </source>
</evidence>
<dbReference type="Proteomes" id="UP000235703">
    <property type="component" value="Unassembled WGS sequence"/>
</dbReference>
<accession>A0A2N6PHZ7</accession>
<reference evidence="3 4" key="1">
    <citation type="submission" date="2017-09" db="EMBL/GenBank/DDBJ databases">
        <title>Bacterial strain isolated from the female urinary microbiota.</title>
        <authorList>
            <person name="Thomas-White K."/>
            <person name="Kumar N."/>
            <person name="Forster S."/>
            <person name="Putonti C."/>
            <person name="Lawley T."/>
            <person name="Wolfe A.J."/>
        </authorList>
    </citation>
    <scope>NUCLEOTIDE SEQUENCE [LARGE SCALE GENOMIC DNA]</scope>
    <source>
        <strain evidence="3 4">UMB0680</strain>
    </source>
</reference>
<dbReference type="AlphaFoldDB" id="A0A2N6PHZ7"/>
<keyword evidence="4" id="KW-1185">Reference proteome</keyword>
<dbReference type="EMBL" id="PNFZ01000003">
    <property type="protein sequence ID" value="PMB98309.1"/>
    <property type="molecule type" value="Genomic_DNA"/>
</dbReference>